<dbReference type="InterPro" id="IPR050177">
    <property type="entry name" value="Lipid_A_modif_metabolic_enz"/>
</dbReference>
<evidence type="ECO:0000313" key="2">
    <source>
        <dbReference type="Proteomes" id="UP001223886"/>
    </source>
</evidence>
<dbReference type="Proteomes" id="UP001223886">
    <property type="component" value="Unassembled WGS sequence"/>
</dbReference>
<dbReference type="PANTHER" id="PTHR43245">
    <property type="entry name" value="BIFUNCTIONAL POLYMYXIN RESISTANCE PROTEIN ARNA"/>
    <property type="match status" value="1"/>
</dbReference>
<gene>
    <name evidence="1" type="ORF">J2S24_001935</name>
</gene>
<dbReference type="InterPro" id="IPR036291">
    <property type="entry name" value="NAD(P)-bd_dom_sf"/>
</dbReference>
<evidence type="ECO:0000313" key="1">
    <source>
        <dbReference type="EMBL" id="MDP9751424.1"/>
    </source>
</evidence>
<sequence>MAKANILALERGDNEVINISTNKPTSINELVEMMNKIMNTSLEPVYTEPRKGDIVHSYLDNKKALDVLGWKPEYSLEDGLRETIEYYRIK</sequence>
<dbReference type="Gene3D" id="3.90.25.10">
    <property type="entry name" value="UDP-galactose 4-epimerase, domain 1"/>
    <property type="match status" value="1"/>
</dbReference>
<protein>
    <submittedName>
        <fullName evidence="1">Nucleoside-diphosphate-sugar epimerase</fullName>
    </submittedName>
</protein>
<proteinExistence type="predicted"/>
<keyword evidence="2" id="KW-1185">Reference proteome</keyword>
<dbReference type="PANTHER" id="PTHR43245:SF13">
    <property type="entry name" value="UDP-D-APIOSE_UDP-D-XYLOSE SYNTHASE 2"/>
    <property type="match status" value="1"/>
</dbReference>
<dbReference type="EMBL" id="JAURUP010000022">
    <property type="protein sequence ID" value="MDP9751424.1"/>
    <property type="molecule type" value="Genomic_DNA"/>
</dbReference>
<organism evidence="1 2">
    <name type="scientific">Thermoanaerobacter pentosaceus</name>
    <dbReference type="NCBI Taxonomy" id="694059"/>
    <lineage>
        <taxon>Bacteria</taxon>
        <taxon>Bacillati</taxon>
        <taxon>Bacillota</taxon>
        <taxon>Clostridia</taxon>
        <taxon>Thermoanaerobacterales</taxon>
        <taxon>Thermoanaerobacteraceae</taxon>
        <taxon>Thermoanaerobacter</taxon>
    </lineage>
</organism>
<reference evidence="1 2" key="1">
    <citation type="submission" date="2023-07" db="EMBL/GenBank/DDBJ databases">
        <title>Genomic Encyclopedia of Type Strains, Phase IV (KMG-IV): sequencing the most valuable type-strain genomes for metagenomic binning, comparative biology and taxonomic classification.</title>
        <authorList>
            <person name="Goeker M."/>
        </authorList>
    </citation>
    <scope>NUCLEOTIDE SEQUENCE [LARGE SCALE GENOMIC DNA]</scope>
    <source>
        <strain evidence="1 2">DSM 25963</strain>
    </source>
</reference>
<accession>A0ABT9M5L9</accession>
<comment type="caution">
    <text evidence="1">The sequence shown here is derived from an EMBL/GenBank/DDBJ whole genome shotgun (WGS) entry which is preliminary data.</text>
</comment>
<name>A0ABT9M5L9_9THEO</name>
<dbReference type="SUPFAM" id="SSF51735">
    <property type="entry name" value="NAD(P)-binding Rossmann-fold domains"/>
    <property type="match status" value="1"/>
</dbReference>